<dbReference type="AlphaFoldDB" id="A0A518N2H0"/>
<dbReference type="Pfam" id="PF13847">
    <property type="entry name" value="Methyltransf_31"/>
    <property type="match status" value="1"/>
</dbReference>
<dbReference type="KEGG" id="lug:FPZ22_03750"/>
<evidence type="ECO:0000256" key="1">
    <source>
        <dbReference type="ARBA" id="ARBA00022603"/>
    </source>
</evidence>
<feature type="domain" description="Methyltransferase" evidence="5">
    <location>
        <begin position="69"/>
        <end position="189"/>
    </location>
</feature>
<keyword evidence="2 6" id="KW-0808">Transferase</keyword>
<dbReference type="SUPFAM" id="SSF53335">
    <property type="entry name" value="S-adenosyl-L-methionine-dependent methyltransferases"/>
    <property type="match status" value="1"/>
</dbReference>
<proteinExistence type="predicted"/>
<dbReference type="InterPro" id="IPR026170">
    <property type="entry name" value="FAM173A/B"/>
</dbReference>
<organism evidence="6 7">
    <name type="scientific">Luteimonas granuli</name>
    <dbReference type="NCBI Taxonomy" id="1176533"/>
    <lineage>
        <taxon>Bacteria</taxon>
        <taxon>Pseudomonadati</taxon>
        <taxon>Pseudomonadota</taxon>
        <taxon>Gammaproteobacteria</taxon>
        <taxon>Lysobacterales</taxon>
        <taxon>Lysobacteraceae</taxon>
        <taxon>Luteimonas</taxon>
    </lineage>
</organism>
<evidence type="ECO:0000313" key="7">
    <source>
        <dbReference type="Proteomes" id="UP000316584"/>
    </source>
</evidence>
<dbReference type="GO" id="GO:0016279">
    <property type="term" value="F:protein-lysine N-methyltransferase activity"/>
    <property type="evidence" value="ECO:0007669"/>
    <property type="project" value="InterPro"/>
</dbReference>
<dbReference type="PANTHER" id="PTHR13610">
    <property type="entry name" value="METHYLTRANSFERASE DOMAIN-CONTAINING PROTEIN"/>
    <property type="match status" value="1"/>
</dbReference>
<evidence type="ECO:0000313" key="6">
    <source>
        <dbReference type="EMBL" id="QDW66110.1"/>
    </source>
</evidence>
<keyword evidence="4" id="KW-0732">Signal</keyword>
<feature type="chain" id="PRO_5021929564" evidence="4">
    <location>
        <begin position="25"/>
        <end position="277"/>
    </location>
</feature>
<dbReference type="InterPro" id="IPR025714">
    <property type="entry name" value="Methyltranfer_dom"/>
</dbReference>
<dbReference type="OrthoDB" id="281208at2"/>
<dbReference type="Proteomes" id="UP000316584">
    <property type="component" value="Chromosome"/>
</dbReference>
<protein>
    <submittedName>
        <fullName evidence="6">Methyltransferase domain-containing protein</fullName>
    </submittedName>
</protein>
<dbReference type="PANTHER" id="PTHR13610:SF11">
    <property type="entry name" value="METHYLTRANSFERASE DOMAIN-CONTAINING PROTEIN"/>
    <property type="match status" value="1"/>
</dbReference>
<gene>
    <name evidence="6" type="ORF">FPZ22_03750</name>
</gene>
<evidence type="ECO:0000256" key="4">
    <source>
        <dbReference type="SAM" id="SignalP"/>
    </source>
</evidence>
<dbReference type="Gene3D" id="3.40.50.150">
    <property type="entry name" value="Vaccinia Virus protein VP39"/>
    <property type="match status" value="1"/>
</dbReference>
<dbReference type="RefSeq" id="WP_144890489.1">
    <property type="nucleotide sequence ID" value="NZ_CP042218.1"/>
</dbReference>
<evidence type="ECO:0000256" key="3">
    <source>
        <dbReference type="ARBA" id="ARBA00022691"/>
    </source>
</evidence>
<keyword evidence="1 6" id="KW-0489">Methyltransferase</keyword>
<dbReference type="InterPro" id="IPR029063">
    <property type="entry name" value="SAM-dependent_MTases_sf"/>
</dbReference>
<accession>A0A518N2H0</accession>
<dbReference type="EMBL" id="CP042218">
    <property type="protein sequence ID" value="QDW66110.1"/>
    <property type="molecule type" value="Genomic_DNA"/>
</dbReference>
<evidence type="ECO:0000259" key="5">
    <source>
        <dbReference type="Pfam" id="PF13847"/>
    </source>
</evidence>
<dbReference type="GO" id="GO:0032259">
    <property type="term" value="P:methylation"/>
    <property type="evidence" value="ECO:0007669"/>
    <property type="project" value="UniProtKB-KW"/>
</dbReference>
<evidence type="ECO:0000256" key="2">
    <source>
        <dbReference type="ARBA" id="ARBA00022679"/>
    </source>
</evidence>
<feature type="signal peptide" evidence="4">
    <location>
        <begin position="1"/>
        <end position="24"/>
    </location>
</feature>
<name>A0A518N2H0_9GAMM</name>
<keyword evidence="3" id="KW-0949">S-adenosyl-L-methionine</keyword>
<keyword evidence="7" id="KW-1185">Reference proteome</keyword>
<reference evidence="6 7" key="1">
    <citation type="submission" date="2019-07" db="EMBL/GenBank/DDBJ databases">
        <title>Full genome sequence of Luteimonas sp. Gr-4.</title>
        <authorList>
            <person name="Im W.-T."/>
        </authorList>
    </citation>
    <scope>NUCLEOTIDE SEQUENCE [LARGE SCALE GENOMIC DNA]</scope>
    <source>
        <strain evidence="6 7">Gr-4</strain>
    </source>
</reference>
<sequence length="277" mass="29538">MSVLRSILVAALACTMTLAGAAMAQSGTASAKHDYTPKVGQIGKDVVWVPTSQAMVDRMLDMAKLTPRDRLVDLGSGDGVTVITAAKRGAKARGIEFNPDLVALARRRAKAAGVADRASFERADIFESDFSEASVVTLFLLPALNLRLRPILLEMAPGTRIVSNSFDMGDWEPDGTAEVTEGCATYCHAMLWIVPARVAGMWSIGGRSLEFAQSYQKVGGVLRDGASMQILADGRMDGARIRFTIGGDRYVGQVDGGVMRGTVNGSRPWRATKDPGS</sequence>